<reference evidence="5 6" key="1">
    <citation type="submission" date="2014-03" db="EMBL/GenBank/DDBJ databases">
        <title>The draft genome sequence of Thalassospira mesophila JCM 18969.</title>
        <authorList>
            <person name="Lai Q."/>
            <person name="Shao Z."/>
        </authorList>
    </citation>
    <scope>NUCLEOTIDE SEQUENCE [LARGE SCALE GENOMIC DNA]</scope>
    <source>
        <strain evidence="5 6">JCM 18969</strain>
    </source>
</reference>
<dbReference type="InterPro" id="IPR003439">
    <property type="entry name" value="ABC_transporter-like_ATP-bd"/>
</dbReference>
<dbReference type="GO" id="GO:0016887">
    <property type="term" value="F:ATP hydrolysis activity"/>
    <property type="evidence" value="ECO:0007669"/>
    <property type="project" value="InterPro"/>
</dbReference>
<evidence type="ECO:0000259" key="4">
    <source>
        <dbReference type="PROSITE" id="PS50893"/>
    </source>
</evidence>
<dbReference type="InterPro" id="IPR003593">
    <property type="entry name" value="AAA+_ATPase"/>
</dbReference>
<protein>
    <submittedName>
        <fullName evidence="5">Peptide ABC transporter ATPase</fullName>
    </submittedName>
</protein>
<organism evidence="5 6">
    <name type="scientific">Thalassospira mesophila</name>
    <dbReference type="NCBI Taxonomy" id="1293891"/>
    <lineage>
        <taxon>Bacteria</taxon>
        <taxon>Pseudomonadati</taxon>
        <taxon>Pseudomonadota</taxon>
        <taxon>Alphaproteobacteria</taxon>
        <taxon>Rhodospirillales</taxon>
        <taxon>Thalassospiraceae</taxon>
        <taxon>Thalassospira</taxon>
    </lineage>
</organism>
<dbReference type="PANTHER" id="PTHR43776:SF8">
    <property type="entry name" value="ABC TRANSPORTER, ATP-BINDING PROTEIN"/>
    <property type="match status" value="1"/>
</dbReference>
<keyword evidence="1" id="KW-0813">Transport</keyword>
<evidence type="ECO:0000256" key="1">
    <source>
        <dbReference type="ARBA" id="ARBA00022448"/>
    </source>
</evidence>
<dbReference type="InterPro" id="IPR050319">
    <property type="entry name" value="ABC_transp_ATP-bind"/>
</dbReference>
<feature type="domain" description="ABC transporter" evidence="4">
    <location>
        <begin position="8"/>
        <end position="253"/>
    </location>
</feature>
<keyword evidence="3" id="KW-0067">ATP-binding</keyword>
<dbReference type="PROSITE" id="PS00211">
    <property type="entry name" value="ABC_TRANSPORTER_1"/>
    <property type="match status" value="1"/>
</dbReference>
<evidence type="ECO:0000313" key="6">
    <source>
        <dbReference type="Proteomes" id="UP000193391"/>
    </source>
</evidence>
<dbReference type="RefSeq" id="WP_085585265.1">
    <property type="nucleotide sequence ID" value="NZ_JFKA01000011.1"/>
</dbReference>
<evidence type="ECO:0000256" key="2">
    <source>
        <dbReference type="ARBA" id="ARBA00022741"/>
    </source>
</evidence>
<dbReference type="EMBL" id="JFKA01000011">
    <property type="protein sequence ID" value="OSQ36444.1"/>
    <property type="molecule type" value="Genomic_DNA"/>
</dbReference>
<dbReference type="InterPro" id="IPR017871">
    <property type="entry name" value="ABC_transporter-like_CS"/>
</dbReference>
<dbReference type="Proteomes" id="UP000193391">
    <property type="component" value="Unassembled WGS sequence"/>
</dbReference>
<evidence type="ECO:0000256" key="3">
    <source>
        <dbReference type="ARBA" id="ARBA00022840"/>
    </source>
</evidence>
<accession>A0A1Y2KWE8</accession>
<evidence type="ECO:0000313" key="5">
    <source>
        <dbReference type="EMBL" id="OSQ36444.1"/>
    </source>
</evidence>
<dbReference type="AlphaFoldDB" id="A0A1Y2KWE8"/>
<sequence>MTANPAIVSLQNIGKTFHLGAHTVRGAHDLSFDLHSGRTLALVGESGSGKTTCARIIMREYIADEGQLLFHGTPVTDNTPKGLKQYRKNVQMIFQDPFASLNPAHTVDYHLRRPLALYRRDLKGKAVTDEIHALLRQVELDPELVAPKHPHDLSGGQRQRINIARTLAVGAKVIIADEPTSMLDVSVRQGVLELLNRMKRDLGLALLYITHDVATAHYVAEDIMVMYGGQILEWGDVNAVLSNPQHDYTRMLLSAVPNPEIRFDDPQSRLDPTAVNAVREQAKQLHPHVKTAGPNHFYRHTAA</sequence>
<dbReference type="SUPFAM" id="SSF52540">
    <property type="entry name" value="P-loop containing nucleoside triphosphate hydrolases"/>
    <property type="match status" value="1"/>
</dbReference>
<dbReference type="PANTHER" id="PTHR43776">
    <property type="entry name" value="TRANSPORT ATP-BINDING PROTEIN"/>
    <property type="match status" value="1"/>
</dbReference>
<dbReference type="InterPro" id="IPR027417">
    <property type="entry name" value="P-loop_NTPase"/>
</dbReference>
<dbReference type="GO" id="GO:0055085">
    <property type="term" value="P:transmembrane transport"/>
    <property type="evidence" value="ECO:0007669"/>
    <property type="project" value="UniProtKB-ARBA"/>
</dbReference>
<dbReference type="Gene3D" id="3.40.50.300">
    <property type="entry name" value="P-loop containing nucleotide triphosphate hydrolases"/>
    <property type="match status" value="1"/>
</dbReference>
<dbReference type="OrthoDB" id="9784450at2"/>
<keyword evidence="6" id="KW-1185">Reference proteome</keyword>
<dbReference type="STRING" id="1293891.TMES_18335"/>
<dbReference type="GO" id="GO:0005524">
    <property type="term" value="F:ATP binding"/>
    <property type="evidence" value="ECO:0007669"/>
    <property type="project" value="UniProtKB-KW"/>
</dbReference>
<dbReference type="PROSITE" id="PS50893">
    <property type="entry name" value="ABC_TRANSPORTER_2"/>
    <property type="match status" value="1"/>
</dbReference>
<dbReference type="SMART" id="SM00382">
    <property type="entry name" value="AAA"/>
    <property type="match status" value="1"/>
</dbReference>
<dbReference type="CDD" id="cd03257">
    <property type="entry name" value="ABC_NikE_OppD_transporters"/>
    <property type="match status" value="1"/>
</dbReference>
<keyword evidence="2" id="KW-0547">Nucleotide-binding</keyword>
<name>A0A1Y2KWE8_9PROT</name>
<comment type="caution">
    <text evidence="5">The sequence shown here is derived from an EMBL/GenBank/DDBJ whole genome shotgun (WGS) entry which is preliminary data.</text>
</comment>
<gene>
    <name evidence="5" type="ORF">TMES_18335</name>
</gene>
<proteinExistence type="predicted"/>
<dbReference type="Pfam" id="PF00005">
    <property type="entry name" value="ABC_tran"/>
    <property type="match status" value="1"/>
</dbReference>